<proteinExistence type="predicted"/>
<evidence type="ECO:0008006" key="2">
    <source>
        <dbReference type="Google" id="ProtNLM"/>
    </source>
</evidence>
<name>A0A0L8HS95_OCTBM</name>
<evidence type="ECO:0000313" key="1">
    <source>
        <dbReference type="EMBL" id="KOF92086.1"/>
    </source>
</evidence>
<gene>
    <name evidence="1" type="ORF">OCBIM_22007290mg</name>
</gene>
<reference evidence="1" key="1">
    <citation type="submission" date="2015-07" db="EMBL/GenBank/DDBJ databases">
        <title>MeaNS - Measles Nucleotide Surveillance Program.</title>
        <authorList>
            <person name="Tran T."/>
            <person name="Druce J."/>
        </authorList>
    </citation>
    <scope>NUCLEOTIDE SEQUENCE</scope>
    <source>
        <strain evidence="1">UCB-OBI-ISO-001</strain>
        <tissue evidence="1">Gonad</tissue>
    </source>
</reference>
<dbReference type="AlphaFoldDB" id="A0A0L8HS95"/>
<sequence>MMEEFVVKCRTIVFDLPEGQHRESVVGFSLKNSLVSFIAEFPSGISQRTMSCRIKLTKDGFLTVVSIYKPTMSHFDEAVGQFYDDLVQLLRKVPISNKLVILGDFNARVGNDYISWQT</sequence>
<dbReference type="Gene3D" id="3.60.10.10">
    <property type="entry name" value="Endonuclease/exonuclease/phosphatase"/>
    <property type="match status" value="1"/>
</dbReference>
<dbReference type="SUPFAM" id="SSF56219">
    <property type="entry name" value="DNase I-like"/>
    <property type="match status" value="1"/>
</dbReference>
<protein>
    <recommendedName>
        <fullName evidence="2">Endonuclease/exonuclease/phosphatase domain-containing protein</fullName>
    </recommendedName>
</protein>
<dbReference type="InterPro" id="IPR036691">
    <property type="entry name" value="Endo/exonu/phosph_ase_sf"/>
</dbReference>
<dbReference type="EMBL" id="KQ417399">
    <property type="protein sequence ID" value="KOF92086.1"/>
    <property type="molecule type" value="Genomic_DNA"/>
</dbReference>
<organism evidence="1">
    <name type="scientific">Octopus bimaculoides</name>
    <name type="common">California two-spotted octopus</name>
    <dbReference type="NCBI Taxonomy" id="37653"/>
    <lineage>
        <taxon>Eukaryota</taxon>
        <taxon>Metazoa</taxon>
        <taxon>Spiralia</taxon>
        <taxon>Lophotrochozoa</taxon>
        <taxon>Mollusca</taxon>
        <taxon>Cephalopoda</taxon>
        <taxon>Coleoidea</taxon>
        <taxon>Octopodiformes</taxon>
        <taxon>Octopoda</taxon>
        <taxon>Incirrata</taxon>
        <taxon>Octopodidae</taxon>
        <taxon>Octopus</taxon>
    </lineage>
</organism>
<accession>A0A0L8HS95</accession>